<dbReference type="EMBL" id="GGEC01025795">
    <property type="protein sequence ID" value="MBX06279.1"/>
    <property type="molecule type" value="Transcribed_RNA"/>
</dbReference>
<sequence>MNTVNVLEKQLNWTYTHSRNENRVVLDGTLVLDPANKVSASYELASRNRKLKYSYVHRGATLLEPCYDFGKNSWDLAVSHRLDGDVVRASYETVSKNLRVEWLWKSSLSQEGRFKILASFNLAEGLHMPNLSAESSWNFEA</sequence>
<accession>A0A2P2KKN9</accession>
<dbReference type="AlphaFoldDB" id="A0A2P2KKN9"/>
<evidence type="ECO:0000313" key="1">
    <source>
        <dbReference type="EMBL" id="MBX06279.1"/>
    </source>
</evidence>
<proteinExistence type="predicted"/>
<organism evidence="1">
    <name type="scientific">Rhizophora mucronata</name>
    <name type="common">Asiatic mangrove</name>
    <dbReference type="NCBI Taxonomy" id="61149"/>
    <lineage>
        <taxon>Eukaryota</taxon>
        <taxon>Viridiplantae</taxon>
        <taxon>Streptophyta</taxon>
        <taxon>Embryophyta</taxon>
        <taxon>Tracheophyta</taxon>
        <taxon>Spermatophyta</taxon>
        <taxon>Magnoliopsida</taxon>
        <taxon>eudicotyledons</taxon>
        <taxon>Gunneridae</taxon>
        <taxon>Pentapetalae</taxon>
        <taxon>rosids</taxon>
        <taxon>fabids</taxon>
        <taxon>Malpighiales</taxon>
        <taxon>Rhizophoraceae</taxon>
        <taxon>Rhizophora</taxon>
    </lineage>
</organism>
<protein>
    <submittedName>
        <fullName evidence="1">Uncharacterized protein</fullName>
    </submittedName>
</protein>
<dbReference type="GO" id="GO:0022843">
    <property type="term" value="F:voltage-gated monoatomic cation channel activity"/>
    <property type="evidence" value="ECO:0007669"/>
    <property type="project" value="InterPro"/>
</dbReference>
<name>A0A2P2KKN9_RHIMU</name>
<dbReference type="InterPro" id="IPR034626">
    <property type="entry name" value="OEP24"/>
</dbReference>
<dbReference type="PANTHER" id="PTHR35284">
    <property type="entry name" value="OUTER ENVELOPE PORE PROTEIN 24A, CHLOROPLASTIC-RELATED"/>
    <property type="match status" value="1"/>
</dbReference>
<dbReference type="PANTHER" id="PTHR35284:SF5">
    <property type="entry name" value="OUTER ENVELOPE PORE PROTEIN 24, CHLOROPLASTIC-LIKE"/>
    <property type="match status" value="1"/>
</dbReference>
<dbReference type="GO" id="GO:0034765">
    <property type="term" value="P:regulation of monoatomic ion transmembrane transport"/>
    <property type="evidence" value="ECO:0007669"/>
    <property type="project" value="InterPro"/>
</dbReference>
<reference evidence="1" key="1">
    <citation type="submission" date="2018-02" db="EMBL/GenBank/DDBJ databases">
        <title>Rhizophora mucronata_Transcriptome.</title>
        <authorList>
            <person name="Meera S.P."/>
            <person name="Sreeshan A."/>
            <person name="Augustine A."/>
        </authorList>
    </citation>
    <scope>NUCLEOTIDE SEQUENCE</scope>
    <source>
        <tissue evidence="1">Leaf</tissue>
    </source>
</reference>